<protein>
    <submittedName>
        <fullName evidence="2">Uncharacterized protein</fullName>
    </submittedName>
</protein>
<reference evidence="2 3" key="1">
    <citation type="journal article" date="2013" name="PLoS Genet.">
        <title>The genome and development-dependent transcriptomes of Pyronema confluens: a window into fungal evolution.</title>
        <authorList>
            <person name="Traeger S."/>
            <person name="Altegoer F."/>
            <person name="Freitag M."/>
            <person name="Gabaldon T."/>
            <person name="Kempken F."/>
            <person name="Kumar A."/>
            <person name="Marcet-Houben M."/>
            <person name="Poggeler S."/>
            <person name="Stajich J.E."/>
            <person name="Nowrousian M."/>
        </authorList>
    </citation>
    <scope>NUCLEOTIDE SEQUENCE [LARGE SCALE GENOMIC DNA]</scope>
    <source>
        <strain evidence="3">CBS 100304</strain>
        <tissue evidence="2">Vegetative mycelium</tissue>
    </source>
</reference>
<evidence type="ECO:0000313" key="3">
    <source>
        <dbReference type="Proteomes" id="UP000018144"/>
    </source>
</evidence>
<dbReference type="AlphaFoldDB" id="U4LFC6"/>
<name>U4LFC6_PYROM</name>
<feature type="compositionally biased region" description="Basic residues" evidence="1">
    <location>
        <begin position="53"/>
        <end position="63"/>
    </location>
</feature>
<feature type="region of interest" description="Disordered" evidence="1">
    <location>
        <begin position="43"/>
        <end position="63"/>
    </location>
</feature>
<sequence>MFPDFRFVSPALMIHHKFTTLEEITVYGGISGYKYFRRDPVEPQKGAEVSTGSKHRLASSHRI</sequence>
<gene>
    <name evidence="2" type="ORF">PCON_09795</name>
</gene>
<evidence type="ECO:0000313" key="2">
    <source>
        <dbReference type="EMBL" id="CCX10202.1"/>
    </source>
</evidence>
<organism evidence="2 3">
    <name type="scientific">Pyronema omphalodes (strain CBS 100304)</name>
    <name type="common">Pyronema confluens</name>
    <dbReference type="NCBI Taxonomy" id="1076935"/>
    <lineage>
        <taxon>Eukaryota</taxon>
        <taxon>Fungi</taxon>
        <taxon>Dikarya</taxon>
        <taxon>Ascomycota</taxon>
        <taxon>Pezizomycotina</taxon>
        <taxon>Pezizomycetes</taxon>
        <taxon>Pezizales</taxon>
        <taxon>Pyronemataceae</taxon>
        <taxon>Pyronema</taxon>
    </lineage>
</organism>
<dbReference type="EMBL" id="HF935521">
    <property type="protein sequence ID" value="CCX10202.1"/>
    <property type="molecule type" value="Genomic_DNA"/>
</dbReference>
<dbReference type="Proteomes" id="UP000018144">
    <property type="component" value="Unassembled WGS sequence"/>
</dbReference>
<accession>U4LFC6</accession>
<keyword evidence="3" id="KW-1185">Reference proteome</keyword>
<proteinExistence type="predicted"/>
<evidence type="ECO:0000256" key="1">
    <source>
        <dbReference type="SAM" id="MobiDB-lite"/>
    </source>
</evidence>